<keyword evidence="2" id="KW-1185">Reference proteome</keyword>
<gene>
    <name evidence="1" type="ORF">L6452_18967</name>
</gene>
<comment type="caution">
    <text evidence="1">The sequence shown here is derived from an EMBL/GenBank/DDBJ whole genome shotgun (WGS) entry which is preliminary data.</text>
</comment>
<reference evidence="1 2" key="2">
    <citation type="journal article" date="2022" name="Mol. Ecol. Resour.">
        <title>The genomes of chicory, endive, great burdock and yacon provide insights into Asteraceae paleo-polyploidization history and plant inulin production.</title>
        <authorList>
            <person name="Fan W."/>
            <person name="Wang S."/>
            <person name="Wang H."/>
            <person name="Wang A."/>
            <person name="Jiang F."/>
            <person name="Liu H."/>
            <person name="Zhao H."/>
            <person name="Xu D."/>
            <person name="Zhang Y."/>
        </authorList>
    </citation>
    <scope>NUCLEOTIDE SEQUENCE [LARGE SCALE GENOMIC DNA]</scope>
    <source>
        <strain evidence="2">cv. Niubang</strain>
    </source>
</reference>
<sequence>MLERHLCVLKVKVKIKVGDVLFEEGDGLYEVEDLLYEVEDLLYEDEDVVGEVEDVDILYEDEDAALSYGTVEKGWQSEMSKQFDGDKVLAN</sequence>
<dbReference type="Proteomes" id="UP001055879">
    <property type="component" value="Linkage Group LG06"/>
</dbReference>
<evidence type="ECO:0000313" key="1">
    <source>
        <dbReference type="EMBL" id="KAI3718115.1"/>
    </source>
</evidence>
<protein>
    <submittedName>
        <fullName evidence="1">Uncharacterized protein</fullName>
    </submittedName>
</protein>
<proteinExistence type="predicted"/>
<name>A0ACB9B7D9_ARCLA</name>
<organism evidence="1 2">
    <name type="scientific">Arctium lappa</name>
    <name type="common">Greater burdock</name>
    <name type="synonym">Lappa major</name>
    <dbReference type="NCBI Taxonomy" id="4217"/>
    <lineage>
        <taxon>Eukaryota</taxon>
        <taxon>Viridiplantae</taxon>
        <taxon>Streptophyta</taxon>
        <taxon>Embryophyta</taxon>
        <taxon>Tracheophyta</taxon>
        <taxon>Spermatophyta</taxon>
        <taxon>Magnoliopsida</taxon>
        <taxon>eudicotyledons</taxon>
        <taxon>Gunneridae</taxon>
        <taxon>Pentapetalae</taxon>
        <taxon>asterids</taxon>
        <taxon>campanulids</taxon>
        <taxon>Asterales</taxon>
        <taxon>Asteraceae</taxon>
        <taxon>Carduoideae</taxon>
        <taxon>Cardueae</taxon>
        <taxon>Arctiinae</taxon>
        <taxon>Arctium</taxon>
    </lineage>
</organism>
<reference evidence="2" key="1">
    <citation type="journal article" date="2022" name="Mol. Ecol. Resour.">
        <title>The genomes of chicory, endive, great burdock and yacon provide insights into Asteraceae palaeo-polyploidization history and plant inulin production.</title>
        <authorList>
            <person name="Fan W."/>
            <person name="Wang S."/>
            <person name="Wang H."/>
            <person name="Wang A."/>
            <person name="Jiang F."/>
            <person name="Liu H."/>
            <person name="Zhao H."/>
            <person name="Xu D."/>
            <person name="Zhang Y."/>
        </authorList>
    </citation>
    <scope>NUCLEOTIDE SEQUENCE [LARGE SCALE GENOMIC DNA]</scope>
    <source>
        <strain evidence="2">cv. Niubang</strain>
    </source>
</reference>
<dbReference type="EMBL" id="CM042052">
    <property type="protein sequence ID" value="KAI3718115.1"/>
    <property type="molecule type" value="Genomic_DNA"/>
</dbReference>
<accession>A0ACB9B7D9</accession>
<evidence type="ECO:0000313" key="2">
    <source>
        <dbReference type="Proteomes" id="UP001055879"/>
    </source>
</evidence>